<dbReference type="OrthoDB" id="5293641at2"/>
<comment type="subcellular location">
    <subcellularLocation>
        <location evidence="1">Membrane</location>
        <topology evidence="1">Multi-pass membrane protein</topology>
    </subcellularLocation>
</comment>
<feature type="domain" description="NnrU" evidence="6">
    <location>
        <begin position="3"/>
        <end position="189"/>
    </location>
</feature>
<dbReference type="Pfam" id="PF07298">
    <property type="entry name" value="NnrU"/>
    <property type="match status" value="1"/>
</dbReference>
<feature type="transmembrane region" description="Helical" evidence="5">
    <location>
        <begin position="39"/>
        <end position="62"/>
    </location>
</feature>
<keyword evidence="4 5" id="KW-0472">Membrane</keyword>
<proteinExistence type="predicted"/>
<evidence type="ECO:0000256" key="2">
    <source>
        <dbReference type="ARBA" id="ARBA00022692"/>
    </source>
</evidence>
<dbReference type="InterPro" id="IPR009915">
    <property type="entry name" value="NnrU_dom"/>
</dbReference>
<protein>
    <submittedName>
        <fullName evidence="8">NnrU family protein</fullName>
    </submittedName>
    <submittedName>
        <fullName evidence="7">Putative membrane protein</fullName>
    </submittedName>
</protein>
<evidence type="ECO:0000313" key="10">
    <source>
        <dbReference type="Proteomes" id="UP000544107"/>
    </source>
</evidence>
<evidence type="ECO:0000256" key="5">
    <source>
        <dbReference type="SAM" id="Phobius"/>
    </source>
</evidence>
<evidence type="ECO:0000256" key="4">
    <source>
        <dbReference type="ARBA" id="ARBA00023136"/>
    </source>
</evidence>
<dbReference type="RefSeq" id="WP_075615156.1">
    <property type="nucleotide sequence ID" value="NZ_JACIED010000001.1"/>
</dbReference>
<dbReference type="AlphaFoldDB" id="A0A1Q9A449"/>
<dbReference type="Proteomes" id="UP000185598">
    <property type="component" value="Unassembled WGS sequence"/>
</dbReference>
<sequence length="192" mass="21208">MLILIIGLIIFPVLHLMPTFAPRQHDALVARFGANRWRGIFSVISLIGLALVVYGYSISPFIDVWYPPKGMTHLTLTLMLFAVICLVASLMPAGHIATKTKHPMVLSVKIWALAHLLSNGDLRSILLFGTFLAWGVITRISLKRRERAGLLTRAPFVSAKYDLYAVVIGLVAYVAIVLKLHELLIGVSPLPM</sequence>
<dbReference type="GO" id="GO:0016020">
    <property type="term" value="C:membrane"/>
    <property type="evidence" value="ECO:0007669"/>
    <property type="project" value="UniProtKB-SubCell"/>
</dbReference>
<organism evidence="8 9">
    <name type="scientific">Allorhizobium taibaishanense</name>
    <dbReference type="NCBI Taxonomy" id="887144"/>
    <lineage>
        <taxon>Bacteria</taxon>
        <taxon>Pseudomonadati</taxon>
        <taxon>Pseudomonadota</taxon>
        <taxon>Alphaproteobacteria</taxon>
        <taxon>Hyphomicrobiales</taxon>
        <taxon>Rhizobiaceae</taxon>
        <taxon>Rhizobium/Agrobacterium group</taxon>
        <taxon>Allorhizobium</taxon>
    </lineage>
</organism>
<dbReference type="Proteomes" id="UP000544107">
    <property type="component" value="Unassembled WGS sequence"/>
</dbReference>
<evidence type="ECO:0000256" key="3">
    <source>
        <dbReference type="ARBA" id="ARBA00022989"/>
    </source>
</evidence>
<reference evidence="8 9" key="1">
    <citation type="submission" date="2016-09" db="EMBL/GenBank/DDBJ databases">
        <title>Rhizobium oryziradicis sp. nov., isolated from the root of rice.</title>
        <authorList>
            <person name="Zhao J."/>
            <person name="Zhang X."/>
        </authorList>
    </citation>
    <scope>NUCLEOTIDE SEQUENCE [LARGE SCALE GENOMIC DNA]</scope>
    <source>
        <strain evidence="8 9">14971</strain>
    </source>
</reference>
<dbReference type="EMBL" id="MKIN01000022">
    <property type="protein sequence ID" value="OLP49365.1"/>
    <property type="molecule type" value="Genomic_DNA"/>
</dbReference>
<dbReference type="EMBL" id="JACIED010000001">
    <property type="protein sequence ID" value="MBB4006420.1"/>
    <property type="molecule type" value="Genomic_DNA"/>
</dbReference>
<evidence type="ECO:0000259" key="6">
    <source>
        <dbReference type="Pfam" id="PF07298"/>
    </source>
</evidence>
<accession>A0A1Q9A449</accession>
<reference evidence="7 10" key="2">
    <citation type="submission" date="2020-08" db="EMBL/GenBank/DDBJ databases">
        <title>Genomic Encyclopedia of Type Strains, Phase IV (KMG-IV): sequencing the most valuable type-strain genomes for metagenomic binning, comparative biology and taxonomic classification.</title>
        <authorList>
            <person name="Goeker M."/>
        </authorList>
    </citation>
    <scope>NUCLEOTIDE SEQUENCE [LARGE SCALE GENOMIC DNA]</scope>
    <source>
        <strain evidence="7 10">DSM 100021</strain>
    </source>
</reference>
<dbReference type="STRING" id="887144.BJF91_20170"/>
<keyword evidence="2 5" id="KW-0812">Transmembrane</keyword>
<feature type="transmembrane region" description="Helical" evidence="5">
    <location>
        <begin position="125"/>
        <end position="142"/>
    </location>
</feature>
<evidence type="ECO:0000313" key="7">
    <source>
        <dbReference type="EMBL" id="MBB4006420.1"/>
    </source>
</evidence>
<gene>
    <name evidence="8" type="ORF">BJF91_20170</name>
    <name evidence="7" type="ORF">GGQ71_000656</name>
</gene>
<feature type="transmembrane region" description="Helical" evidence="5">
    <location>
        <begin position="74"/>
        <end position="97"/>
    </location>
</feature>
<name>A0A1Q9A449_9HYPH</name>
<evidence type="ECO:0000256" key="1">
    <source>
        <dbReference type="ARBA" id="ARBA00004141"/>
    </source>
</evidence>
<comment type="caution">
    <text evidence="8">The sequence shown here is derived from an EMBL/GenBank/DDBJ whole genome shotgun (WGS) entry which is preliminary data.</text>
</comment>
<keyword evidence="9" id="KW-1185">Reference proteome</keyword>
<evidence type="ECO:0000313" key="8">
    <source>
        <dbReference type="EMBL" id="OLP49365.1"/>
    </source>
</evidence>
<evidence type="ECO:0000313" key="9">
    <source>
        <dbReference type="Proteomes" id="UP000185598"/>
    </source>
</evidence>
<feature type="transmembrane region" description="Helical" evidence="5">
    <location>
        <begin position="163"/>
        <end position="181"/>
    </location>
</feature>
<keyword evidence="3 5" id="KW-1133">Transmembrane helix</keyword>